<dbReference type="InterPro" id="IPR051257">
    <property type="entry name" value="Diverse_CBS-Domain"/>
</dbReference>
<organism evidence="4 5">
    <name type="scientific">Mariprofundus micogutta</name>
    <dbReference type="NCBI Taxonomy" id="1921010"/>
    <lineage>
        <taxon>Bacteria</taxon>
        <taxon>Pseudomonadati</taxon>
        <taxon>Pseudomonadota</taxon>
        <taxon>Candidatius Mariprofundia</taxon>
        <taxon>Mariprofundales</taxon>
        <taxon>Mariprofundaceae</taxon>
        <taxon>Mariprofundus</taxon>
    </lineage>
</organism>
<dbReference type="InterPro" id="IPR000644">
    <property type="entry name" value="CBS_dom"/>
</dbReference>
<dbReference type="PROSITE" id="PS51371">
    <property type="entry name" value="CBS"/>
    <property type="match status" value="2"/>
</dbReference>
<dbReference type="SUPFAM" id="SSF54631">
    <property type="entry name" value="CBS-domain pair"/>
    <property type="match status" value="1"/>
</dbReference>
<dbReference type="InterPro" id="IPR046342">
    <property type="entry name" value="CBS_dom_sf"/>
</dbReference>
<evidence type="ECO:0000256" key="2">
    <source>
        <dbReference type="PROSITE-ProRule" id="PRU00703"/>
    </source>
</evidence>
<dbReference type="Gene3D" id="3.10.580.10">
    <property type="entry name" value="CBS-domain"/>
    <property type="match status" value="2"/>
</dbReference>
<dbReference type="RefSeq" id="WP_072659952.1">
    <property type="nucleotide sequence ID" value="NZ_BDFD01000013.1"/>
</dbReference>
<reference evidence="4 5" key="1">
    <citation type="journal article" date="2017" name="Arch. Microbiol.">
        <title>Mariprofundus micogutta sp. nov., a novel iron-oxidizing zetaproteobacterium isolated from a deep-sea hydrothermal field at the Bayonnaise knoll of the Izu-Ogasawara arc, and a description of Mariprofundales ord. nov. and Zetaproteobacteria classis nov.</title>
        <authorList>
            <person name="Makita H."/>
            <person name="Tanaka E."/>
            <person name="Mitsunobu S."/>
            <person name="Miyazaki M."/>
            <person name="Nunoura T."/>
            <person name="Uematsu K."/>
            <person name="Takaki Y."/>
            <person name="Nishi S."/>
            <person name="Shimamura S."/>
            <person name="Takai K."/>
        </authorList>
    </citation>
    <scope>NUCLEOTIDE SEQUENCE [LARGE SCALE GENOMIC DNA]</scope>
    <source>
        <strain evidence="4 5">ET2</strain>
    </source>
</reference>
<evidence type="ECO:0000313" key="5">
    <source>
        <dbReference type="Proteomes" id="UP000231632"/>
    </source>
</evidence>
<keyword evidence="5" id="KW-1185">Reference proteome</keyword>
<accession>A0A1L8CNZ6</accession>
<dbReference type="Proteomes" id="UP000231632">
    <property type="component" value="Unassembled WGS sequence"/>
</dbReference>
<dbReference type="STRING" id="1921010.MMIC_P1613"/>
<evidence type="ECO:0000256" key="1">
    <source>
        <dbReference type="ARBA" id="ARBA00023122"/>
    </source>
</evidence>
<feature type="domain" description="CBS" evidence="3">
    <location>
        <begin position="77"/>
        <end position="133"/>
    </location>
</feature>
<dbReference type="PANTHER" id="PTHR43080:SF2">
    <property type="entry name" value="CBS DOMAIN-CONTAINING PROTEIN"/>
    <property type="match status" value="1"/>
</dbReference>
<name>A0A1L8CNZ6_9PROT</name>
<protein>
    <submittedName>
        <fullName evidence="4">Inosine 5'-monophosphate dehydrogenase</fullName>
    </submittedName>
</protein>
<dbReference type="EMBL" id="BDFD01000013">
    <property type="protein sequence ID" value="GAV20641.1"/>
    <property type="molecule type" value="Genomic_DNA"/>
</dbReference>
<evidence type="ECO:0000259" key="3">
    <source>
        <dbReference type="PROSITE" id="PS51371"/>
    </source>
</evidence>
<dbReference type="Pfam" id="PF00571">
    <property type="entry name" value="CBS"/>
    <property type="match status" value="2"/>
</dbReference>
<sequence>MFTVYGPGVTDPIRLEKLLERHAIAKAGAVTAKQPIKQEKGQPQSLSAYQSAHVKQRYQAVETADERDLTLNASQLMTSPVKFVYAHTTALEVLKILDAGGFHHIPVMSSENQLVGMVSDRDVIRCMCGSDTICLHCSKDKQAVLVSDLMKDHVLTATVETDARYIARLFVEKRIGAIPVMENGGLVGIITRSDILRAVMLHFDLNIWT</sequence>
<feature type="domain" description="CBS" evidence="3">
    <location>
        <begin position="150"/>
        <end position="205"/>
    </location>
</feature>
<proteinExistence type="predicted"/>
<dbReference type="AlphaFoldDB" id="A0A1L8CNZ6"/>
<dbReference type="SMART" id="SM00116">
    <property type="entry name" value="CBS"/>
    <property type="match status" value="2"/>
</dbReference>
<comment type="caution">
    <text evidence="4">The sequence shown here is derived from an EMBL/GenBank/DDBJ whole genome shotgun (WGS) entry which is preliminary data.</text>
</comment>
<evidence type="ECO:0000313" key="4">
    <source>
        <dbReference type="EMBL" id="GAV20641.1"/>
    </source>
</evidence>
<keyword evidence="1 2" id="KW-0129">CBS domain</keyword>
<dbReference type="PANTHER" id="PTHR43080">
    <property type="entry name" value="CBS DOMAIN-CONTAINING PROTEIN CBSX3, MITOCHONDRIAL"/>
    <property type="match status" value="1"/>
</dbReference>
<gene>
    <name evidence="4" type="ORF">MMIC_P1613</name>
</gene>
<dbReference type="OrthoDB" id="5294984at2"/>